<dbReference type="OrthoDB" id="202825at2759"/>
<reference evidence="4 5" key="1">
    <citation type="submission" date="2016-11" db="EMBL/GenBank/DDBJ databases">
        <title>The macronuclear genome of Stentor coeruleus: a giant cell with tiny introns.</title>
        <authorList>
            <person name="Slabodnick M."/>
            <person name="Ruby J.G."/>
            <person name="Reiff S.B."/>
            <person name="Swart E.C."/>
            <person name="Gosai S."/>
            <person name="Prabakaran S."/>
            <person name="Witkowska E."/>
            <person name="Larue G.E."/>
            <person name="Fisher S."/>
            <person name="Freeman R.M."/>
            <person name="Gunawardena J."/>
            <person name="Chu W."/>
            <person name="Stover N.A."/>
            <person name="Gregory B.D."/>
            <person name="Nowacki M."/>
            <person name="Derisi J."/>
            <person name="Roy S.W."/>
            <person name="Marshall W.F."/>
            <person name="Sood P."/>
        </authorList>
    </citation>
    <scope>NUCLEOTIDE SEQUENCE [LARGE SCALE GENOMIC DNA]</scope>
    <source>
        <strain evidence="4">WM001</strain>
    </source>
</reference>
<dbReference type="EMBL" id="MPUH01000252">
    <property type="protein sequence ID" value="OMJ84989.1"/>
    <property type="molecule type" value="Genomic_DNA"/>
</dbReference>
<keyword evidence="5" id="KW-1185">Reference proteome</keyword>
<organism evidence="4 5">
    <name type="scientific">Stentor coeruleus</name>
    <dbReference type="NCBI Taxonomy" id="5963"/>
    <lineage>
        <taxon>Eukaryota</taxon>
        <taxon>Sar</taxon>
        <taxon>Alveolata</taxon>
        <taxon>Ciliophora</taxon>
        <taxon>Postciliodesmatophora</taxon>
        <taxon>Heterotrichea</taxon>
        <taxon>Heterotrichida</taxon>
        <taxon>Stentoridae</taxon>
        <taxon>Stentor</taxon>
    </lineage>
</organism>
<protein>
    <submittedName>
        <fullName evidence="4">Uncharacterized protein</fullName>
    </submittedName>
</protein>
<keyword evidence="2" id="KW-0547">Nucleotide-binding</keyword>
<sequence>MEKVSQERSIIINVANTQYDIIKSIASEELNWTLSEKDTEENWDICWQDFAISPEKFADLEIYQKINHFPGMGTLSRKNNLASNLNIMQKVFPDDYNFFPETWVLPKDLFDLKNRAKFNILIVKPESSCQGKGISLIKRIEDLPERCVAQRYISRPFLIDNLKFDLRLYVLITGCDPLRIFLHEDGLVRFATEEYKEARNNLENLYMHLTNYAINKNNPKFQFEPSGTFMGHKRTLSWLWSYLEEKGHNVDALWREIAAIIVKTIISGAPCITHLYRSCHPDDPTNSMCFEVLGFDVILDQNLKPWLLEVNHTPSFTVDSQIDLMVKKSVIIDALNLLNITPQNRTLLNNSIKSRLKDRNLLKIKEYKKWKEKQANKWRFSRDIFEQQQESGFVKIYPDFRQIYVKFMDVANQIWSKSTIPKIITEQEEETIIRQVIRKKISLPKLRKKWEALSRKRIPSPQEPPRKEETFVFRALPVPRRLVSRIDFKPKKNMSLTGNYLIPKVMSYQGEQAQEENKSFMKWKLIKQTSEG</sequence>
<dbReference type="AlphaFoldDB" id="A0A1R2C7L8"/>
<dbReference type="GO" id="GO:0070740">
    <property type="term" value="F:tubulin-glutamic acid ligase activity"/>
    <property type="evidence" value="ECO:0007669"/>
    <property type="project" value="TreeGrafter"/>
</dbReference>
<dbReference type="Gene3D" id="3.30.470.20">
    <property type="entry name" value="ATP-grasp fold, B domain"/>
    <property type="match status" value="1"/>
</dbReference>
<comment type="caution">
    <text evidence="4">The sequence shown here is derived from an EMBL/GenBank/DDBJ whole genome shotgun (WGS) entry which is preliminary data.</text>
</comment>
<dbReference type="GO" id="GO:0015631">
    <property type="term" value="F:tubulin binding"/>
    <property type="evidence" value="ECO:0007669"/>
    <property type="project" value="TreeGrafter"/>
</dbReference>
<dbReference type="GO" id="GO:0000226">
    <property type="term" value="P:microtubule cytoskeleton organization"/>
    <property type="evidence" value="ECO:0007669"/>
    <property type="project" value="TreeGrafter"/>
</dbReference>
<name>A0A1R2C7L8_9CILI</name>
<dbReference type="SUPFAM" id="SSF56059">
    <property type="entry name" value="Glutathione synthetase ATP-binding domain-like"/>
    <property type="match status" value="1"/>
</dbReference>
<dbReference type="Pfam" id="PF03133">
    <property type="entry name" value="TTL"/>
    <property type="match status" value="1"/>
</dbReference>
<evidence type="ECO:0000313" key="4">
    <source>
        <dbReference type="EMBL" id="OMJ84989.1"/>
    </source>
</evidence>
<keyword evidence="1" id="KW-0436">Ligase</keyword>
<accession>A0A1R2C7L8</accession>
<gene>
    <name evidence="4" type="ORF">SteCoe_13826</name>
</gene>
<proteinExistence type="predicted"/>
<dbReference type="GO" id="GO:0005524">
    <property type="term" value="F:ATP binding"/>
    <property type="evidence" value="ECO:0007669"/>
    <property type="project" value="UniProtKB-KW"/>
</dbReference>
<dbReference type="PANTHER" id="PTHR12241">
    <property type="entry name" value="TUBULIN POLYGLUTAMYLASE"/>
    <property type="match status" value="1"/>
</dbReference>
<dbReference type="Proteomes" id="UP000187209">
    <property type="component" value="Unassembled WGS sequence"/>
</dbReference>
<evidence type="ECO:0000256" key="1">
    <source>
        <dbReference type="ARBA" id="ARBA00022598"/>
    </source>
</evidence>
<dbReference type="GO" id="GO:0036064">
    <property type="term" value="C:ciliary basal body"/>
    <property type="evidence" value="ECO:0007669"/>
    <property type="project" value="TreeGrafter"/>
</dbReference>
<keyword evidence="3" id="KW-0067">ATP-binding</keyword>
<evidence type="ECO:0000256" key="2">
    <source>
        <dbReference type="ARBA" id="ARBA00022741"/>
    </source>
</evidence>
<dbReference type="PANTHER" id="PTHR12241:SF147">
    <property type="entry name" value="TUBULIN POLYGLUTAMYLASE TTLL7"/>
    <property type="match status" value="1"/>
</dbReference>
<dbReference type="PROSITE" id="PS51221">
    <property type="entry name" value="TTL"/>
    <property type="match status" value="1"/>
</dbReference>
<evidence type="ECO:0000313" key="5">
    <source>
        <dbReference type="Proteomes" id="UP000187209"/>
    </source>
</evidence>
<evidence type="ECO:0000256" key="3">
    <source>
        <dbReference type="ARBA" id="ARBA00022840"/>
    </source>
</evidence>
<dbReference type="InterPro" id="IPR004344">
    <property type="entry name" value="TTL/TTLL_fam"/>
</dbReference>